<sequence>MLRGREFATKFALQPGNFAWFLGAGASASGRIPTGYAMIRDFKKELFCRATGMSRREVDSTDPLWIERIDSYLESEALLPPPGHPTEYACAFEAVYPSAADRRLYIDKQVSLGKPSFGHRVLASLLVSGRAPCVFTTNFDSLVETAATLAREVASPAERATLTVAAIDNAVRALRCLRQNDWPLLAKIHGDFQSEDLKNTRDELQAQDEAMRKVLSEACRRFALIVVGYSGRDTSVMNVLGDALDSEDAFPGGIYWMTRDASELLPEVTRFLEQANAQGISANIVECQNFDEFAGDIADALEFSEGLIEHIRGAEPEPFLRLAAMPSHEARRDPILRFSAVRLSNLPTVARRFELGRPAEVLELRTKLREHKAKAIIAAVGKSWAAFGSDTDILRALDSYQPRLAGTIALDPHSDSWAKGLLYDALVRALCRGRPLHPRLKRSGHTVLVSSGSSDEAADRRAQRERALGPLKAAYGASLYGRVKDLGFPYAEALTIRLEEVDGAWWCVFDPFTQVDLPLENFSAAEVPQRSKRKPNPAADWIREQWAKRYNSRWSGIIDAWSSLLAGEARAFWIRTEEGVDAEFHVSSVTAWSVPSHDHPYFQRRAR</sequence>
<name>F0B8A0_9XANT</name>
<dbReference type="InterPro" id="IPR029035">
    <property type="entry name" value="DHS-like_NAD/FAD-binding_dom"/>
</dbReference>
<dbReference type="AlphaFoldDB" id="F0B8A0"/>
<dbReference type="EMBL" id="AEQV01000005">
    <property type="protein sequence ID" value="EGD11349.1"/>
    <property type="molecule type" value="Genomic_DNA"/>
</dbReference>
<dbReference type="SUPFAM" id="SSF52467">
    <property type="entry name" value="DHS-like NAD/FAD-binding domain"/>
    <property type="match status" value="1"/>
</dbReference>
<dbReference type="Proteomes" id="UP000003299">
    <property type="component" value="Unassembled WGS sequence"/>
</dbReference>
<dbReference type="Gene3D" id="3.40.50.1220">
    <property type="entry name" value="TPP-binding domain"/>
    <property type="match status" value="1"/>
</dbReference>
<comment type="caution">
    <text evidence="1">The sequence shown here is derived from an EMBL/GenBank/DDBJ whole genome shotgun (WGS) entry which is preliminary data.</text>
</comment>
<organism evidence="1">
    <name type="scientific">Xanthomonas vesicatoria ATCC 35937</name>
    <dbReference type="NCBI Taxonomy" id="925775"/>
    <lineage>
        <taxon>Bacteria</taxon>
        <taxon>Pseudomonadati</taxon>
        <taxon>Pseudomonadota</taxon>
        <taxon>Gammaproteobacteria</taxon>
        <taxon>Lysobacterales</taxon>
        <taxon>Lysobacteraceae</taxon>
        <taxon>Xanthomonas</taxon>
    </lineage>
</organism>
<reference evidence="1" key="1">
    <citation type="journal article" date="2011" name="BMC Genomics">
        <title>Comparative genomics reveals diversity among xanthomonads infecting tomato and pepper.</title>
        <authorList>
            <person name="Potnis N."/>
            <person name="Krasileva K."/>
            <person name="Chow V."/>
            <person name="Almeida N.F."/>
            <person name="Patil P.B."/>
            <person name="Ryan R.P."/>
            <person name="Sharlach M."/>
            <person name="Behlau F."/>
            <person name="Dow J.M."/>
            <person name="Momol M.T."/>
            <person name="White F.F."/>
            <person name="Preston J.F."/>
            <person name="Vinatzer B.A."/>
            <person name="Koebnik R."/>
            <person name="Setubal J.C."/>
            <person name="Norman D.J."/>
            <person name="Staskawicz B.J."/>
            <person name="Jones J.B."/>
        </authorList>
    </citation>
    <scope>NUCLEOTIDE SEQUENCE [LARGE SCALE GENOMIC DNA]</scope>
    <source>
        <strain evidence="1">ATCC 35937</strain>
    </source>
</reference>
<evidence type="ECO:0000313" key="1">
    <source>
        <dbReference type="EMBL" id="EGD11349.1"/>
    </source>
</evidence>
<proteinExistence type="predicted"/>
<accession>F0B8A0</accession>
<dbReference type="KEGG" id="xve:BJD12_00135"/>
<gene>
    <name evidence="1" type="ORF">XVE_0296</name>
</gene>
<dbReference type="eggNOG" id="COG0846">
    <property type="taxonomic scope" value="Bacteria"/>
</dbReference>
<protein>
    <submittedName>
        <fullName evidence="1">Uncharacterized protein</fullName>
    </submittedName>
</protein>
<dbReference type="Pfam" id="PF13289">
    <property type="entry name" value="SIR2_2"/>
    <property type="match status" value="1"/>
</dbReference>